<gene>
    <name evidence="2" type="ORF">GCM10008983_16470</name>
</gene>
<protein>
    <submittedName>
        <fullName evidence="2">Uncharacterized protein</fullName>
    </submittedName>
</protein>
<dbReference type="RefSeq" id="WP_343752362.1">
    <property type="nucleotide sequence ID" value="NZ_BAAADM010000041.1"/>
</dbReference>
<keyword evidence="1" id="KW-1133">Transmembrane helix</keyword>
<dbReference type="Proteomes" id="UP001501459">
    <property type="component" value="Unassembled WGS sequence"/>
</dbReference>
<evidence type="ECO:0000313" key="3">
    <source>
        <dbReference type="Proteomes" id="UP001501459"/>
    </source>
</evidence>
<proteinExistence type="predicted"/>
<name>A0ABP3J3V3_9BACI</name>
<sequence>MSGKKAAILVIVFTLAVLIFGWFFLKNVMINFDVDKDASRHIQSEAETIITDTI</sequence>
<keyword evidence="1" id="KW-0472">Membrane</keyword>
<dbReference type="EMBL" id="BAAADM010000041">
    <property type="protein sequence ID" value="GAA0440220.1"/>
    <property type="molecule type" value="Genomic_DNA"/>
</dbReference>
<keyword evidence="3" id="KW-1185">Reference proteome</keyword>
<comment type="caution">
    <text evidence="2">The sequence shown here is derived from an EMBL/GenBank/DDBJ whole genome shotgun (WGS) entry which is preliminary data.</text>
</comment>
<keyword evidence="1" id="KW-0812">Transmembrane</keyword>
<evidence type="ECO:0000313" key="2">
    <source>
        <dbReference type="EMBL" id="GAA0440220.1"/>
    </source>
</evidence>
<reference evidence="3" key="1">
    <citation type="journal article" date="2019" name="Int. J. Syst. Evol. Microbiol.">
        <title>The Global Catalogue of Microorganisms (GCM) 10K type strain sequencing project: providing services to taxonomists for standard genome sequencing and annotation.</title>
        <authorList>
            <consortium name="The Broad Institute Genomics Platform"/>
            <consortium name="The Broad Institute Genome Sequencing Center for Infectious Disease"/>
            <person name="Wu L."/>
            <person name="Ma J."/>
        </authorList>
    </citation>
    <scope>NUCLEOTIDE SEQUENCE [LARGE SCALE GENOMIC DNA]</scope>
    <source>
        <strain evidence="3">JCM 12149</strain>
    </source>
</reference>
<feature type="transmembrane region" description="Helical" evidence="1">
    <location>
        <begin position="6"/>
        <end position="25"/>
    </location>
</feature>
<organism evidence="2 3">
    <name type="scientific">Lentibacillus halophilus</name>
    <dbReference type="NCBI Taxonomy" id="295065"/>
    <lineage>
        <taxon>Bacteria</taxon>
        <taxon>Bacillati</taxon>
        <taxon>Bacillota</taxon>
        <taxon>Bacilli</taxon>
        <taxon>Bacillales</taxon>
        <taxon>Bacillaceae</taxon>
        <taxon>Lentibacillus</taxon>
    </lineage>
</organism>
<evidence type="ECO:0000256" key="1">
    <source>
        <dbReference type="SAM" id="Phobius"/>
    </source>
</evidence>
<accession>A0ABP3J3V3</accession>